<protein>
    <recommendedName>
        <fullName evidence="3">YCII-related domain-containing protein</fullName>
    </recommendedName>
</protein>
<evidence type="ECO:0000256" key="1">
    <source>
        <dbReference type="ARBA" id="ARBA00007689"/>
    </source>
</evidence>
<dbReference type="InterPro" id="IPR005545">
    <property type="entry name" value="YCII"/>
</dbReference>
<comment type="similarity">
    <text evidence="1">Belongs to the YciI family.</text>
</comment>
<dbReference type="Proteomes" id="UP000626370">
    <property type="component" value="Unassembled WGS sequence"/>
</dbReference>
<keyword evidence="2" id="KW-0732">Signal</keyword>
<evidence type="ECO:0000313" key="5">
    <source>
        <dbReference type="Proteomes" id="UP000626370"/>
    </source>
</evidence>
<evidence type="ECO:0000256" key="2">
    <source>
        <dbReference type="SAM" id="SignalP"/>
    </source>
</evidence>
<feature type="domain" description="YCII-related" evidence="3">
    <location>
        <begin position="50"/>
        <end position="125"/>
    </location>
</feature>
<dbReference type="SUPFAM" id="SSF54909">
    <property type="entry name" value="Dimeric alpha+beta barrel"/>
    <property type="match status" value="1"/>
</dbReference>
<dbReference type="RefSeq" id="WP_229817386.1">
    <property type="nucleotide sequence ID" value="NZ_BNAH01000015.1"/>
</dbReference>
<feature type="signal peptide" evidence="2">
    <location>
        <begin position="1"/>
        <end position="22"/>
    </location>
</feature>
<sequence>MKFINKMFVLVCLITAIFSVNAQEINPRYDQDLAERLGADEYGMKRFIFVILKSGSNVSQDSELRNEAFSGHLANIKRLVKEDKLIVAGPFGKNADDYRGLFILNVKTINEAKKLLETDPAIKANYLVPALYNWYGSAALSEYLDASDKVWKITP</sequence>
<name>A0ABQ3J029_9GAMM</name>
<reference evidence="5" key="1">
    <citation type="journal article" date="2019" name="Int. J. Syst. Evol. Microbiol.">
        <title>The Global Catalogue of Microorganisms (GCM) 10K type strain sequencing project: providing services to taxonomists for standard genome sequencing and annotation.</title>
        <authorList>
            <consortium name="The Broad Institute Genomics Platform"/>
            <consortium name="The Broad Institute Genome Sequencing Center for Infectious Disease"/>
            <person name="Wu L."/>
            <person name="Ma J."/>
        </authorList>
    </citation>
    <scope>NUCLEOTIDE SEQUENCE [LARGE SCALE GENOMIC DNA]</scope>
    <source>
        <strain evidence="5">CGMCC 1.15922</strain>
    </source>
</reference>
<gene>
    <name evidence="4" type="ORF">GCM10011501_31640</name>
</gene>
<evidence type="ECO:0000259" key="3">
    <source>
        <dbReference type="Pfam" id="PF03795"/>
    </source>
</evidence>
<organism evidence="4 5">
    <name type="scientific">Thalassotalea profundi</name>
    <dbReference type="NCBI Taxonomy" id="2036687"/>
    <lineage>
        <taxon>Bacteria</taxon>
        <taxon>Pseudomonadati</taxon>
        <taxon>Pseudomonadota</taxon>
        <taxon>Gammaproteobacteria</taxon>
        <taxon>Alteromonadales</taxon>
        <taxon>Colwelliaceae</taxon>
        <taxon>Thalassotalea</taxon>
    </lineage>
</organism>
<dbReference type="Gene3D" id="3.30.70.1060">
    <property type="entry name" value="Dimeric alpha+beta barrel"/>
    <property type="match status" value="1"/>
</dbReference>
<keyword evidence="5" id="KW-1185">Reference proteome</keyword>
<proteinExistence type="inferred from homology"/>
<accession>A0ABQ3J029</accession>
<evidence type="ECO:0000313" key="4">
    <source>
        <dbReference type="EMBL" id="GHE99915.1"/>
    </source>
</evidence>
<feature type="chain" id="PRO_5047523108" description="YCII-related domain-containing protein" evidence="2">
    <location>
        <begin position="23"/>
        <end position="155"/>
    </location>
</feature>
<dbReference type="InterPro" id="IPR011008">
    <property type="entry name" value="Dimeric_a/b-barrel"/>
</dbReference>
<dbReference type="Pfam" id="PF03795">
    <property type="entry name" value="YCII"/>
    <property type="match status" value="1"/>
</dbReference>
<comment type="caution">
    <text evidence="4">The sequence shown here is derived from an EMBL/GenBank/DDBJ whole genome shotgun (WGS) entry which is preliminary data.</text>
</comment>
<dbReference type="EMBL" id="BNAH01000015">
    <property type="protein sequence ID" value="GHE99915.1"/>
    <property type="molecule type" value="Genomic_DNA"/>
</dbReference>